<evidence type="ECO:0000313" key="4">
    <source>
        <dbReference type="Proteomes" id="UP000034067"/>
    </source>
</evidence>
<dbReference type="Pfam" id="PF00383">
    <property type="entry name" value="dCMP_cyt_deam_1"/>
    <property type="match status" value="1"/>
</dbReference>
<evidence type="ECO:0000259" key="2">
    <source>
        <dbReference type="Pfam" id="PF00383"/>
    </source>
</evidence>
<evidence type="ECO:0000313" key="3">
    <source>
        <dbReference type="EMBL" id="KKU34775.1"/>
    </source>
</evidence>
<feature type="domain" description="CMP/dCMP-type deaminase" evidence="2">
    <location>
        <begin position="20"/>
        <end position="106"/>
    </location>
</feature>
<dbReference type="GO" id="GO:0072527">
    <property type="term" value="P:pyrimidine-containing compound metabolic process"/>
    <property type="evidence" value="ECO:0007669"/>
    <property type="project" value="UniProtKB-ARBA"/>
</dbReference>
<comment type="similarity">
    <text evidence="1">Belongs to the cytidine and deoxycytidylate deaminase family.</text>
</comment>
<dbReference type="SUPFAM" id="SSF53927">
    <property type="entry name" value="Cytidine deaminase-like"/>
    <property type="match status" value="1"/>
</dbReference>
<protein>
    <recommendedName>
        <fullName evidence="2">CMP/dCMP-type deaminase domain-containing protein</fullName>
    </recommendedName>
</protein>
<dbReference type="PANTHER" id="PTHR11644">
    <property type="entry name" value="CYTIDINE DEAMINASE"/>
    <property type="match status" value="1"/>
</dbReference>
<dbReference type="GO" id="GO:0004126">
    <property type="term" value="F:cytidine deaminase activity"/>
    <property type="evidence" value="ECO:0007669"/>
    <property type="project" value="TreeGrafter"/>
</dbReference>
<evidence type="ECO:0000256" key="1">
    <source>
        <dbReference type="ARBA" id="ARBA00006576"/>
    </source>
</evidence>
<dbReference type="PANTHER" id="PTHR11644:SF2">
    <property type="entry name" value="CYTIDINE DEAMINASE"/>
    <property type="match status" value="1"/>
</dbReference>
<dbReference type="AlphaFoldDB" id="A0A0G1SND0"/>
<dbReference type="GO" id="GO:0005829">
    <property type="term" value="C:cytosol"/>
    <property type="evidence" value="ECO:0007669"/>
    <property type="project" value="TreeGrafter"/>
</dbReference>
<dbReference type="EMBL" id="LCMJ01000025">
    <property type="protein sequence ID" value="KKU34775.1"/>
    <property type="molecule type" value="Genomic_DNA"/>
</dbReference>
<proteinExistence type="inferred from homology"/>
<name>A0A0G1SND0_9BACT</name>
<dbReference type="InterPro" id="IPR016193">
    <property type="entry name" value="Cytidine_deaminase-like"/>
</dbReference>
<organism evidence="3 4">
    <name type="scientific">Candidatus Azambacteria bacterium GW2011_GWB1_46_27</name>
    <dbReference type="NCBI Taxonomy" id="1618617"/>
    <lineage>
        <taxon>Bacteria</taxon>
        <taxon>Candidatus Azamiibacteriota</taxon>
    </lineage>
</organism>
<dbReference type="InterPro" id="IPR050202">
    <property type="entry name" value="Cyt/Deoxycyt_deaminase"/>
</dbReference>
<dbReference type="Gene3D" id="3.40.140.10">
    <property type="entry name" value="Cytidine Deaminase, domain 2"/>
    <property type="match status" value="1"/>
</dbReference>
<reference evidence="3 4" key="1">
    <citation type="journal article" date="2015" name="Nature">
        <title>rRNA introns, odd ribosomes, and small enigmatic genomes across a large radiation of phyla.</title>
        <authorList>
            <person name="Brown C.T."/>
            <person name="Hug L.A."/>
            <person name="Thomas B.C."/>
            <person name="Sharon I."/>
            <person name="Castelle C.J."/>
            <person name="Singh A."/>
            <person name="Wilkins M.J."/>
            <person name="Williams K.H."/>
            <person name="Banfield J.F."/>
        </authorList>
    </citation>
    <scope>NUCLEOTIDE SEQUENCE [LARGE SCALE GENOMIC DNA]</scope>
</reference>
<dbReference type="Proteomes" id="UP000034067">
    <property type="component" value="Unassembled WGS sequence"/>
</dbReference>
<accession>A0A0G1SND0</accession>
<dbReference type="GO" id="GO:0055086">
    <property type="term" value="P:nucleobase-containing small molecule metabolic process"/>
    <property type="evidence" value="ECO:0007669"/>
    <property type="project" value="UniProtKB-ARBA"/>
</dbReference>
<sequence>MIEKTLDNKKYYELTDEECKNLLKLGEEAMKNTYPKSGKGYAVALMTKTGNIYTGVSYLSDTETLTMHSEATALAHAAIHGEKDIVAITGPNCHICKQLIYESGLRSGIDVVVVIGEDNQIKQIPISKMMPYPWPEKLQDEKTD</sequence>
<comment type="caution">
    <text evidence="3">The sequence shown here is derived from an EMBL/GenBank/DDBJ whole genome shotgun (WGS) entry which is preliminary data.</text>
</comment>
<dbReference type="CDD" id="cd01283">
    <property type="entry name" value="cytidine_deaminase"/>
    <property type="match status" value="1"/>
</dbReference>
<dbReference type="GO" id="GO:0008270">
    <property type="term" value="F:zinc ion binding"/>
    <property type="evidence" value="ECO:0007669"/>
    <property type="project" value="TreeGrafter"/>
</dbReference>
<gene>
    <name evidence="3" type="ORF">UX48_C0025G0014</name>
</gene>
<dbReference type="InterPro" id="IPR002125">
    <property type="entry name" value="CMP_dCMP_dom"/>
</dbReference>